<reference evidence="1" key="1">
    <citation type="submission" date="2022-08" db="UniProtKB">
        <authorList>
            <consortium name="EnsemblMetazoa"/>
        </authorList>
    </citation>
    <scope>IDENTIFICATION</scope>
    <source>
        <strain evidence="1">Israel</strain>
    </source>
</reference>
<accession>A0A1B0CYH8</accession>
<proteinExistence type="predicted"/>
<organism evidence="1 2">
    <name type="scientific">Phlebotomus papatasi</name>
    <name type="common">Sandfly</name>
    <dbReference type="NCBI Taxonomy" id="29031"/>
    <lineage>
        <taxon>Eukaryota</taxon>
        <taxon>Metazoa</taxon>
        <taxon>Ecdysozoa</taxon>
        <taxon>Arthropoda</taxon>
        <taxon>Hexapoda</taxon>
        <taxon>Insecta</taxon>
        <taxon>Pterygota</taxon>
        <taxon>Neoptera</taxon>
        <taxon>Endopterygota</taxon>
        <taxon>Diptera</taxon>
        <taxon>Nematocera</taxon>
        <taxon>Psychodoidea</taxon>
        <taxon>Psychodidae</taxon>
        <taxon>Phlebotomus</taxon>
        <taxon>Phlebotomus</taxon>
    </lineage>
</organism>
<dbReference type="VEuPathDB" id="VectorBase:PPAI000052"/>
<keyword evidence="2" id="KW-1185">Reference proteome</keyword>
<name>A0A1B0CYH8_PHLPP</name>
<evidence type="ECO:0000313" key="1">
    <source>
        <dbReference type="EnsemblMetazoa" id="PPAI000052-PA"/>
    </source>
</evidence>
<dbReference type="AlphaFoldDB" id="A0A1B0CYH8"/>
<protein>
    <submittedName>
        <fullName evidence="1">Uncharacterized protein</fullName>
    </submittedName>
</protein>
<dbReference type="EMBL" id="AJVK01000244">
    <property type="status" value="NOT_ANNOTATED_CDS"/>
    <property type="molecule type" value="Genomic_DNA"/>
</dbReference>
<dbReference type="Proteomes" id="UP000092462">
    <property type="component" value="Unassembled WGS sequence"/>
</dbReference>
<dbReference type="VEuPathDB" id="VectorBase:PPAPM1_010920"/>
<evidence type="ECO:0000313" key="2">
    <source>
        <dbReference type="Proteomes" id="UP000092462"/>
    </source>
</evidence>
<dbReference type="EnsemblMetazoa" id="PPAI000052-RA">
    <property type="protein sequence ID" value="PPAI000052-PA"/>
    <property type="gene ID" value="PPAI000052"/>
</dbReference>
<sequence length="107" mass="12425">IILDEEDTDPLRLELTKNDSENVECSSIRKKRGRPKKSFQELNLTKNETLNVKLEKFDEVSKDEKSMFVQRDETEFPGHNLESSVALSENVPVVKRNGKTKTNREKF</sequence>